<evidence type="ECO:0000313" key="2">
    <source>
        <dbReference type="EMBL" id="RIV32621.1"/>
    </source>
</evidence>
<dbReference type="CDD" id="cd07563">
    <property type="entry name" value="Peptidase_S41_IRBP"/>
    <property type="match status" value="1"/>
</dbReference>
<reference evidence="2 3" key="1">
    <citation type="submission" date="2018-08" db="EMBL/GenBank/DDBJ databases">
        <title>Proposal of Muricauda 72 sp.nov. and Muricauda NH166 sp.nov., isolated from seawater.</title>
        <authorList>
            <person name="Cheng H."/>
            <person name="Wu Y.-H."/>
            <person name="Guo L.-L."/>
            <person name="Xu X.-W."/>
        </authorList>
    </citation>
    <scope>NUCLEOTIDE SEQUENCE [LARGE SCALE GENOMIC DNA]</scope>
    <source>
        <strain evidence="2 3">KCTC 22173</strain>
    </source>
</reference>
<name>A0A3A1N523_9FLAO</name>
<dbReference type="GO" id="GO:0008236">
    <property type="term" value="F:serine-type peptidase activity"/>
    <property type="evidence" value="ECO:0007669"/>
    <property type="project" value="InterPro"/>
</dbReference>
<dbReference type="InterPro" id="IPR029045">
    <property type="entry name" value="ClpP/crotonase-like_dom_sf"/>
</dbReference>
<evidence type="ECO:0000259" key="1">
    <source>
        <dbReference type="SMART" id="SM00245"/>
    </source>
</evidence>
<evidence type="ECO:0000313" key="3">
    <source>
        <dbReference type="Proteomes" id="UP000266067"/>
    </source>
</evidence>
<dbReference type="Gene3D" id="3.90.226.10">
    <property type="entry name" value="2-enoyl-CoA Hydratase, Chain A, domain 1"/>
    <property type="match status" value="1"/>
</dbReference>
<dbReference type="EMBL" id="QXFH01000073">
    <property type="protein sequence ID" value="RIV32621.1"/>
    <property type="molecule type" value="Genomic_DNA"/>
</dbReference>
<dbReference type="AlphaFoldDB" id="A0A3A1N523"/>
<dbReference type="Pfam" id="PF03572">
    <property type="entry name" value="Peptidase_S41"/>
    <property type="match status" value="1"/>
</dbReference>
<dbReference type="PANTHER" id="PTHR11261">
    <property type="entry name" value="INTERPHOTORECEPTOR RETINOID-BINDING PROTEIN"/>
    <property type="match status" value="1"/>
</dbReference>
<keyword evidence="3" id="KW-1185">Reference proteome</keyword>
<dbReference type="SMART" id="SM00245">
    <property type="entry name" value="TSPc"/>
    <property type="match status" value="1"/>
</dbReference>
<dbReference type="PANTHER" id="PTHR11261:SF3">
    <property type="entry name" value="RETINOL-BINDING PROTEIN 3"/>
    <property type="match status" value="1"/>
</dbReference>
<organism evidence="2 3">
    <name type="scientific">Flagellimonas lutimaris</name>
    <dbReference type="NCBI Taxonomy" id="475082"/>
    <lineage>
        <taxon>Bacteria</taxon>
        <taxon>Pseudomonadati</taxon>
        <taxon>Bacteroidota</taxon>
        <taxon>Flavobacteriia</taxon>
        <taxon>Flavobacteriales</taxon>
        <taxon>Flavobacteriaceae</taxon>
        <taxon>Flagellimonas</taxon>
    </lineage>
</organism>
<dbReference type="Gene3D" id="3.30.750.44">
    <property type="match status" value="1"/>
</dbReference>
<dbReference type="InterPro" id="IPR005151">
    <property type="entry name" value="Tail-specific_protease"/>
</dbReference>
<gene>
    <name evidence="2" type="ORF">D2V08_11975</name>
</gene>
<sequence>MGWELIIILVSFINSISIKMKPSSSSSSSKVHNKLKQVYLFHMLVVLVFLFFLSCHTTTDHKVNKEEQDVISSITNILEKNYVDKEIATELSRMLKENKSSGKYEGLDNTIFVARVNRDIRSIVNDRHLQVMTNSPSKKLPWSKSSILKVDVLEGNIGYLKLSVFPNPNKEYYGQMANALGLLKDTNGIIIDLSDNGGGHPDAVSNLLGYFVENKTLYDSFYVPSIDKSFEYTTRGEVKGHKLMNMPLGIIVNERTASVAELCALAFQNLQLGKVYGTTTMGLVNLAEYYPINDSLYLLASKGKQKNPFNVNIEDKGVIPDIRSDNAIVQAHLDLIKKAHGSSFKDWYNKSLGKTPVKLNDSLINTYVGNYGYLTIGKKDSTLYYNDEMGFSYQMIPLNENTFGLKLNSDERFRLIFKENRGEVMLIKKYFDGSEISYERL</sequence>
<proteinExistence type="predicted"/>
<dbReference type="SUPFAM" id="SSF52096">
    <property type="entry name" value="ClpP/crotonase"/>
    <property type="match status" value="1"/>
</dbReference>
<feature type="domain" description="Tail specific protease" evidence="1">
    <location>
        <begin position="124"/>
        <end position="325"/>
    </location>
</feature>
<dbReference type="GO" id="GO:0006508">
    <property type="term" value="P:proteolysis"/>
    <property type="evidence" value="ECO:0007669"/>
    <property type="project" value="InterPro"/>
</dbReference>
<comment type="caution">
    <text evidence="2">The sequence shown here is derived from an EMBL/GenBank/DDBJ whole genome shotgun (WGS) entry which is preliminary data.</text>
</comment>
<dbReference type="Proteomes" id="UP000266067">
    <property type="component" value="Unassembled WGS sequence"/>
</dbReference>
<accession>A0A3A1N523</accession>
<protein>
    <recommendedName>
        <fullName evidence="1">Tail specific protease domain-containing protein</fullName>
    </recommendedName>
</protein>